<dbReference type="InterPro" id="IPR016201">
    <property type="entry name" value="PSI"/>
</dbReference>
<dbReference type="PROSITE" id="PS50835">
    <property type="entry name" value="IG_LIKE"/>
    <property type="match status" value="1"/>
</dbReference>
<accession>A0A4W3GUS4</accession>
<dbReference type="FunFam" id="2.130.10.10:FF:000015">
    <property type="entry name" value="Semaphorin 3B"/>
    <property type="match status" value="1"/>
</dbReference>
<keyword evidence="7" id="KW-0393">Immunoglobulin domain</keyword>
<dbReference type="AlphaFoldDB" id="A0A4W3GUS4"/>
<dbReference type="FunFam" id="2.60.40.10:FF:000030">
    <property type="entry name" value="Semaphorin 3F like"/>
    <property type="match status" value="1"/>
</dbReference>
<gene>
    <name evidence="12" type="primary">LOC103179148</name>
</gene>
<dbReference type="RefSeq" id="XP_007892470.1">
    <property type="nucleotide sequence ID" value="XM_007894279.2"/>
</dbReference>
<evidence type="ECO:0000256" key="3">
    <source>
        <dbReference type="ARBA" id="ARBA00022525"/>
    </source>
</evidence>
<dbReference type="Gene3D" id="2.130.10.10">
    <property type="entry name" value="YVTN repeat-like/Quinoprotein amine dehydrogenase"/>
    <property type="match status" value="1"/>
</dbReference>
<dbReference type="GO" id="GO:0030335">
    <property type="term" value="P:positive regulation of cell migration"/>
    <property type="evidence" value="ECO:0007669"/>
    <property type="project" value="TreeGrafter"/>
</dbReference>
<evidence type="ECO:0000313" key="13">
    <source>
        <dbReference type="Proteomes" id="UP000314986"/>
    </source>
</evidence>
<dbReference type="GO" id="GO:0045499">
    <property type="term" value="F:chemorepellent activity"/>
    <property type="evidence" value="ECO:0007669"/>
    <property type="project" value="TreeGrafter"/>
</dbReference>
<evidence type="ECO:0000256" key="6">
    <source>
        <dbReference type="ARBA" id="ARBA00023180"/>
    </source>
</evidence>
<dbReference type="GeneTree" id="ENSGT00940000156681"/>
<dbReference type="SUPFAM" id="SSF103575">
    <property type="entry name" value="Plexin repeat"/>
    <property type="match status" value="1"/>
</dbReference>
<dbReference type="InterPro" id="IPR007110">
    <property type="entry name" value="Ig-like_dom"/>
</dbReference>
<dbReference type="GO" id="GO:0007411">
    <property type="term" value="P:axon guidance"/>
    <property type="evidence" value="ECO:0007669"/>
    <property type="project" value="TreeGrafter"/>
</dbReference>
<evidence type="ECO:0000256" key="4">
    <source>
        <dbReference type="ARBA" id="ARBA00022729"/>
    </source>
</evidence>
<reference evidence="13" key="1">
    <citation type="journal article" date="2006" name="Science">
        <title>Ancient noncoding elements conserved in the human genome.</title>
        <authorList>
            <person name="Venkatesh B."/>
            <person name="Kirkness E.F."/>
            <person name="Loh Y.H."/>
            <person name="Halpern A.L."/>
            <person name="Lee A.P."/>
            <person name="Johnson J."/>
            <person name="Dandona N."/>
            <person name="Viswanathan L.D."/>
            <person name="Tay A."/>
            <person name="Venter J.C."/>
            <person name="Strausberg R.L."/>
            <person name="Brenner S."/>
        </authorList>
    </citation>
    <scope>NUCLEOTIDE SEQUENCE [LARGE SCALE GENOMIC DNA]</scope>
</reference>
<dbReference type="Gene3D" id="2.60.40.10">
    <property type="entry name" value="Immunoglobulins"/>
    <property type="match status" value="1"/>
</dbReference>
<keyword evidence="13" id="KW-1185">Reference proteome</keyword>
<keyword evidence="4 9" id="KW-0732">Signal</keyword>
<dbReference type="GO" id="GO:0001755">
    <property type="term" value="P:neural crest cell migration"/>
    <property type="evidence" value="ECO:0007669"/>
    <property type="project" value="TreeGrafter"/>
</dbReference>
<proteinExistence type="inferred from homology"/>
<dbReference type="InterPro" id="IPR003599">
    <property type="entry name" value="Ig_sub"/>
</dbReference>
<dbReference type="InterPro" id="IPR027231">
    <property type="entry name" value="Semaphorin"/>
</dbReference>
<keyword evidence="6" id="KW-0325">Glycoprotein</keyword>
<dbReference type="Ensembl" id="ENSCMIT00000006953.1">
    <property type="protein sequence ID" value="ENSCMIP00000006740.1"/>
    <property type="gene ID" value="ENSCMIG00000003747.1"/>
</dbReference>
<dbReference type="PANTHER" id="PTHR11036:SF36">
    <property type="entry name" value="SEMAPHORIN-3D"/>
    <property type="match status" value="1"/>
</dbReference>
<dbReference type="SUPFAM" id="SSF101912">
    <property type="entry name" value="Sema domain"/>
    <property type="match status" value="1"/>
</dbReference>
<dbReference type="GO" id="GO:0071526">
    <property type="term" value="P:semaphorin-plexin signaling pathway"/>
    <property type="evidence" value="ECO:0007669"/>
    <property type="project" value="TreeGrafter"/>
</dbReference>
<dbReference type="GeneID" id="103179148"/>
<dbReference type="OrthoDB" id="9988752at2759"/>
<evidence type="ECO:0000256" key="9">
    <source>
        <dbReference type="SAM" id="SignalP"/>
    </source>
</evidence>
<name>A0A4W3GUS4_CALMI</name>
<comment type="subcellular location">
    <subcellularLocation>
        <location evidence="1">Secreted</location>
    </subcellularLocation>
</comment>
<dbReference type="GO" id="GO:0030215">
    <property type="term" value="F:semaphorin receptor binding"/>
    <property type="evidence" value="ECO:0007669"/>
    <property type="project" value="InterPro"/>
</dbReference>
<reference evidence="12" key="4">
    <citation type="submission" date="2025-08" db="UniProtKB">
        <authorList>
            <consortium name="Ensembl"/>
        </authorList>
    </citation>
    <scope>IDENTIFICATION</scope>
</reference>
<evidence type="ECO:0000259" key="11">
    <source>
        <dbReference type="PROSITE" id="PS51004"/>
    </source>
</evidence>
<keyword evidence="3" id="KW-0964">Secreted</keyword>
<sequence>MVRTVRTCRGTGQRSLSSPARVPILLCCALCLFFVPSSGACKQSHPRLRFSYKDLLMNRSCNPFQGSSESTSFQSLILDEERRKLMIGGRDWIYLLNLENVNKNPEKIYWPAAKERVELCKQTGKKEAECANFIRVIHNFNKTHVYVCGTGAFHPVCGFIDLGLPTEVLSWKFDNKALDSGKLKCPFDPNQPFASALIDDHLYAGTSSDFLGRDTALFRSPMRHLENQYIRTEHNNPFWLSEAKFVGMYPLPDTSDPDDDKIYIFLRETALDTLSSEKVIHSRVARVCKKDVGGQRSLINKWTTFLKARLVCSVPGPDGYQTYFDELQDVFLLSTNDGNPPVVYGLFTSSSSVFSGSAVCTYSLADIRAAFNGPFKHKDSPDRYWVAYQGKIPYPRPGTCPSKSFDPMIESTKDFSDDVIGFIKNHPMMYKTVHPINKAPVFIQVNAGYRITQIVADHVIAKDGPYAVLFLGTDVGTVIKALSVTKDNFSADEVVLEELQVFEESSPILTMELSSKQKQLYIGSKDGIVQLALERCNTYGTSCSQCCLARDPYCAWDGTLCSRYTPAPKRETRRQDVKYGDPKTQCWDQEDYTRHPLTEKKLIFGMENNSTFLECVPRSPQTSIAWFIQRSLDDQQVEIRDAPRMIKTRLGLLLRNLQQVDAGIYYCKAVENTFTQIIATFHLKIILSDLMVAPLRAEPSEGKGKDTRNGTRLRYKNLLKLLNKPGATVNEYCEQVWRNGKRGQNGKTAAKWKSTREFKRY</sequence>
<evidence type="ECO:0000313" key="12">
    <source>
        <dbReference type="Ensembl" id="ENSCMIP00000006740.1"/>
    </source>
</evidence>
<keyword evidence="5" id="KW-1015">Disulfide bond</keyword>
<dbReference type="GO" id="GO:0005886">
    <property type="term" value="C:plasma membrane"/>
    <property type="evidence" value="ECO:0007669"/>
    <property type="project" value="TreeGrafter"/>
</dbReference>
<dbReference type="Proteomes" id="UP000314986">
    <property type="component" value="Unassembled WGS sequence"/>
</dbReference>
<dbReference type="InterPro" id="IPR015943">
    <property type="entry name" value="WD40/YVTN_repeat-like_dom_sf"/>
</dbReference>
<dbReference type="PANTHER" id="PTHR11036">
    <property type="entry name" value="SEMAPHORIN"/>
    <property type="match status" value="1"/>
</dbReference>
<dbReference type="InParanoid" id="A0A4W3GUS4"/>
<protein>
    <submittedName>
        <fullName evidence="12">Sema domain, immunoglobulin domain (Ig), short basic domain, secreted, (semaphorin) 3D</fullName>
    </submittedName>
</protein>
<feature type="domain" description="Ig-like" evidence="10">
    <location>
        <begin position="596"/>
        <end position="669"/>
    </location>
</feature>
<dbReference type="GO" id="GO:0005615">
    <property type="term" value="C:extracellular space"/>
    <property type="evidence" value="ECO:0007669"/>
    <property type="project" value="TreeGrafter"/>
</dbReference>
<evidence type="ECO:0000256" key="1">
    <source>
        <dbReference type="ARBA" id="ARBA00004613"/>
    </source>
</evidence>
<evidence type="ECO:0000259" key="10">
    <source>
        <dbReference type="PROSITE" id="PS50835"/>
    </source>
</evidence>
<dbReference type="SMART" id="SM00409">
    <property type="entry name" value="IG"/>
    <property type="match status" value="1"/>
</dbReference>
<feature type="signal peptide" evidence="9">
    <location>
        <begin position="1"/>
        <end position="40"/>
    </location>
</feature>
<evidence type="ECO:0000256" key="5">
    <source>
        <dbReference type="ARBA" id="ARBA00023157"/>
    </source>
</evidence>
<feature type="chain" id="PRO_5021503992" evidence="9">
    <location>
        <begin position="41"/>
        <end position="761"/>
    </location>
</feature>
<dbReference type="STRING" id="7868.ENSCMIP00000006740"/>
<dbReference type="Pfam" id="PF01403">
    <property type="entry name" value="Sema"/>
    <property type="match status" value="1"/>
</dbReference>
<dbReference type="InterPro" id="IPR036179">
    <property type="entry name" value="Ig-like_dom_sf"/>
</dbReference>
<dbReference type="FunCoup" id="A0A4W3GUS4">
    <property type="interactions" value="9"/>
</dbReference>
<evidence type="ECO:0000256" key="7">
    <source>
        <dbReference type="ARBA" id="ARBA00023319"/>
    </source>
</evidence>
<dbReference type="OMA" id="YCRAVEN"/>
<dbReference type="SUPFAM" id="SSF48726">
    <property type="entry name" value="Immunoglobulin"/>
    <property type="match status" value="1"/>
</dbReference>
<reference evidence="13" key="2">
    <citation type="journal article" date="2007" name="PLoS Biol.">
        <title>Survey sequencing and comparative analysis of the elephant shark (Callorhinchus milii) genome.</title>
        <authorList>
            <person name="Venkatesh B."/>
            <person name="Kirkness E.F."/>
            <person name="Loh Y.H."/>
            <person name="Halpern A.L."/>
            <person name="Lee A.P."/>
            <person name="Johnson J."/>
            <person name="Dandona N."/>
            <person name="Viswanathan L.D."/>
            <person name="Tay A."/>
            <person name="Venter J.C."/>
            <person name="Strausberg R.L."/>
            <person name="Brenner S."/>
        </authorList>
    </citation>
    <scope>NUCLEOTIDE SEQUENCE [LARGE SCALE GENOMIC DNA]</scope>
</reference>
<reference evidence="13" key="3">
    <citation type="journal article" date="2014" name="Nature">
        <title>Elephant shark genome provides unique insights into gnathostome evolution.</title>
        <authorList>
            <consortium name="International Elephant Shark Genome Sequencing Consortium"/>
            <person name="Venkatesh B."/>
            <person name="Lee A.P."/>
            <person name="Ravi V."/>
            <person name="Maurya A.K."/>
            <person name="Lian M.M."/>
            <person name="Swann J.B."/>
            <person name="Ohta Y."/>
            <person name="Flajnik M.F."/>
            <person name="Sutoh Y."/>
            <person name="Kasahara M."/>
            <person name="Hoon S."/>
            <person name="Gangu V."/>
            <person name="Roy S.W."/>
            <person name="Irimia M."/>
            <person name="Korzh V."/>
            <person name="Kondrychyn I."/>
            <person name="Lim Z.W."/>
            <person name="Tay B.H."/>
            <person name="Tohari S."/>
            <person name="Kong K.W."/>
            <person name="Ho S."/>
            <person name="Lorente-Galdos B."/>
            <person name="Quilez J."/>
            <person name="Marques-Bonet T."/>
            <person name="Raney B.J."/>
            <person name="Ingham P.W."/>
            <person name="Tay A."/>
            <person name="Hillier L.W."/>
            <person name="Minx P."/>
            <person name="Boehm T."/>
            <person name="Wilson R.K."/>
            <person name="Brenner S."/>
            <person name="Warren W.C."/>
        </authorList>
    </citation>
    <scope>NUCLEOTIDE SEQUENCE [LARGE SCALE GENOMIC DNA]</scope>
</reference>
<evidence type="ECO:0000256" key="2">
    <source>
        <dbReference type="ARBA" id="ARBA00009492"/>
    </source>
</evidence>
<reference evidence="12" key="5">
    <citation type="submission" date="2025-09" db="UniProtKB">
        <authorList>
            <consortium name="Ensembl"/>
        </authorList>
    </citation>
    <scope>IDENTIFICATION</scope>
</reference>
<dbReference type="InterPro" id="IPR001627">
    <property type="entry name" value="Semap_dom"/>
</dbReference>
<feature type="domain" description="Sema" evidence="11">
    <location>
        <begin position="47"/>
        <end position="533"/>
    </location>
</feature>
<dbReference type="Gene3D" id="3.30.1680.10">
    <property type="entry name" value="ligand-binding face of the semaphorins, domain 2"/>
    <property type="match status" value="1"/>
</dbReference>
<evidence type="ECO:0000256" key="8">
    <source>
        <dbReference type="PROSITE-ProRule" id="PRU00352"/>
    </source>
</evidence>
<dbReference type="SMART" id="SM00630">
    <property type="entry name" value="Sema"/>
    <property type="match status" value="1"/>
</dbReference>
<dbReference type="KEGG" id="cmk:103179148"/>
<dbReference type="SMART" id="SM00423">
    <property type="entry name" value="PSI"/>
    <property type="match status" value="1"/>
</dbReference>
<comment type="similarity">
    <text evidence="2">Belongs to the semaphorin family.</text>
</comment>
<comment type="caution">
    <text evidence="8">Lacks conserved residue(s) required for the propagation of feature annotation.</text>
</comment>
<dbReference type="InterPro" id="IPR036352">
    <property type="entry name" value="Semap_dom_sf"/>
</dbReference>
<dbReference type="InterPro" id="IPR013783">
    <property type="entry name" value="Ig-like_fold"/>
</dbReference>
<organism evidence="12 13">
    <name type="scientific">Callorhinchus milii</name>
    <name type="common">Ghost shark</name>
    <dbReference type="NCBI Taxonomy" id="7868"/>
    <lineage>
        <taxon>Eukaryota</taxon>
        <taxon>Metazoa</taxon>
        <taxon>Chordata</taxon>
        <taxon>Craniata</taxon>
        <taxon>Vertebrata</taxon>
        <taxon>Chondrichthyes</taxon>
        <taxon>Holocephali</taxon>
        <taxon>Chimaeriformes</taxon>
        <taxon>Callorhinchidae</taxon>
        <taxon>Callorhinchus</taxon>
    </lineage>
</organism>
<dbReference type="PROSITE" id="PS51004">
    <property type="entry name" value="SEMA"/>
    <property type="match status" value="1"/>
</dbReference>